<comment type="caution">
    <text evidence="9">The sequence shown here is derived from an EMBL/GenBank/DDBJ whole genome shotgun (WGS) entry which is preliminary data.</text>
</comment>
<dbReference type="GO" id="GO:0015990">
    <property type="term" value="P:electron transport coupled proton transport"/>
    <property type="evidence" value="ECO:0007669"/>
    <property type="project" value="TreeGrafter"/>
</dbReference>
<dbReference type="InterPro" id="IPR010227">
    <property type="entry name" value="NADH_Q_OxRdtase_chainM/4"/>
</dbReference>
<dbReference type="GO" id="GO:0003954">
    <property type="term" value="F:NADH dehydrogenase activity"/>
    <property type="evidence" value="ECO:0007669"/>
    <property type="project" value="TreeGrafter"/>
</dbReference>
<dbReference type="RefSeq" id="WP_004091643.1">
    <property type="nucleotide sequence ID" value="NZ_AFGF01000005.1"/>
</dbReference>
<keyword evidence="9" id="KW-0830">Ubiquinone</keyword>
<dbReference type="Proteomes" id="UP000003240">
    <property type="component" value="Unassembled WGS sequence"/>
</dbReference>
<dbReference type="PANTHER" id="PTHR43507">
    <property type="entry name" value="NADH-UBIQUINONE OXIDOREDUCTASE CHAIN 4"/>
    <property type="match status" value="1"/>
</dbReference>
<feature type="transmembrane region" description="Helical" evidence="7">
    <location>
        <begin position="281"/>
        <end position="303"/>
    </location>
</feature>
<feature type="transmembrane region" description="Helical" evidence="7">
    <location>
        <begin position="341"/>
        <end position="359"/>
    </location>
</feature>
<keyword evidence="10" id="KW-1185">Reference proteome</keyword>
<feature type="transmembrane region" description="Helical" evidence="7">
    <location>
        <begin position="413"/>
        <end position="433"/>
    </location>
</feature>
<dbReference type="NCBIfam" id="TIGR01972">
    <property type="entry name" value="NDH_I_M"/>
    <property type="match status" value="1"/>
</dbReference>
<dbReference type="eggNOG" id="COG1008">
    <property type="taxonomic scope" value="Bacteria"/>
</dbReference>
<dbReference type="GO" id="GO:0048039">
    <property type="term" value="F:ubiquinone binding"/>
    <property type="evidence" value="ECO:0007669"/>
    <property type="project" value="TreeGrafter"/>
</dbReference>
<dbReference type="InterPro" id="IPR001750">
    <property type="entry name" value="ND/Mrp_TM"/>
</dbReference>
<keyword evidence="4 7" id="KW-1133">Transmembrane helix</keyword>
<evidence type="ECO:0000256" key="2">
    <source>
        <dbReference type="ARBA" id="ARBA00009025"/>
    </source>
</evidence>
<evidence type="ECO:0000256" key="3">
    <source>
        <dbReference type="ARBA" id="ARBA00022692"/>
    </source>
</evidence>
<evidence type="ECO:0000256" key="1">
    <source>
        <dbReference type="ARBA" id="ARBA00004127"/>
    </source>
</evidence>
<feature type="transmembrane region" description="Helical" evidence="7">
    <location>
        <begin position="135"/>
        <end position="155"/>
    </location>
</feature>
<dbReference type="AlphaFoldDB" id="F7NDE8"/>
<dbReference type="InterPro" id="IPR003918">
    <property type="entry name" value="NADH_UbQ_OxRdtase"/>
</dbReference>
<organism evidence="9 10">
    <name type="scientific">Acetonema longum DSM 6540</name>
    <dbReference type="NCBI Taxonomy" id="1009370"/>
    <lineage>
        <taxon>Bacteria</taxon>
        <taxon>Bacillati</taxon>
        <taxon>Bacillota</taxon>
        <taxon>Negativicutes</taxon>
        <taxon>Acetonemataceae</taxon>
        <taxon>Acetonema</taxon>
    </lineage>
</organism>
<keyword evidence="5 7" id="KW-0472">Membrane</keyword>
<dbReference type="EMBL" id="AFGF01000005">
    <property type="protein sequence ID" value="EGO65980.1"/>
    <property type="molecule type" value="Genomic_DNA"/>
</dbReference>
<evidence type="ECO:0000313" key="10">
    <source>
        <dbReference type="Proteomes" id="UP000003240"/>
    </source>
</evidence>
<feature type="transmembrane region" description="Helical" evidence="7">
    <location>
        <begin position="211"/>
        <end position="234"/>
    </location>
</feature>
<feature type="transmembrane region" description="Helical" evidence="7">
    <location>
        <begin position="310"/>
        <end position="329"/>
    </location>
</feature>
<feature type="transmembrane region" description="Helical" evidence="7">
    <location>
        <begin position="75"/>
        <end position="99"/>
    </location>
</feature>
<evidence type="ECO:0000256" key="5">
    <source>
        <dbReference type="ARBA" id="ARBA00023136"/>
    </source>
</evidence>
<evidence type="ECO:0000256" key="4">
    <source>
        <dbReference type="ARBA" id="ARBA00022989"/>
    </source>
</evidence>
<dbReference type="GO" id="GO:0016020">
    <property type="term" value="C:membrane"/>
    <property type="evidence" value="ECO:0007669"/>
    <property type="project" value="UniProtKB-SubCell"/>
</dbReference>
<feature type="transmembrane region" description="Helical" evidence="7">
    <location>
        <begin position="111"/>
        <end position="128"/>
    </location>
</feature>
<gene>
    <name evidence="9" type="ORF">ALO_00275</name>
</gene>
<dbReference type="Pfam" id="PF00361">
    <property type="entry name" value="Proton_antipo_M"/>
    <property type="match status" value="1"/>
</dbReference>
<name>F7NDE8_9FIRM</name>
<evidence type="ECO:0000313" key="9">
    <source>
        <dbReference type="EMBL" id="EGO65980.1"/>
    </source>
</evidence>
<feature type="transmembrane region" description="Helical" evidence="7">
    <location>
        <begin position="36"/>
        <end position="54"/>
    </location>
</feature>
<feature type="transmembrane region" description="Helical" evidence="7">
    <location>
        <begin position="380"/>
        <end position="401"/>
    </location>
</feature>
<evidence type="ECO:0000256" key="6">
    <source>
        <dbReference type="RuleBase" id="RU000320"/>
    </source>
</evidence>
<sequence>MMPVLSTILLAPVLGALVICFLPKEAEKAIKTVAGLATGVMLALALYAFIAYDFTAGGMQFTEFIPWIRDLGVNYSLGVDGISLPMVLLTALIGFSSVFASYGLQERPKEFFLLLLLLITGVMGTFITRDLFIFLLFYEVVVIPIYIMVIIWGSSKRVTKEYAGIKLTIYLLLGSAFMLVGVVALYLMAYPAGERTFDMALLAKAHELGRLSADFQIFAFFLLLLGFGSLLSMWPLHSWSPDGYAGAPTAVSMIHAGVLKKIGGYGLIRLGLLVLPLGAKFWAPLIAFLGVANVAYAAFIAIVQKDLKYVVGYSSVSHMGYVLLGFAALNPIGISGAVANMFAHGVMAALFFSMIGYVYERTHIRAIPDLGGLAHQMPRVAVGFMLAGMASLGLPGLISFVPEFTIFLGSFSVYPVLALLAIAGIILTALYVLRALANVLFGPRKAEFDHYPDAGGVALMPLVVLGTALIVFGVFPNLLMRMIASGMDPILPLLAKLSAGPGLLTMLLGGN</sequence>
<feature type="domain" description="NADH:quinone oxidoreductase/Mrp antiporter transmembrane" evidence="8">
    <location>
        <begin position="129"/>
        <end position="426"/>
    </location>
</feature>
<comment type="similarity">
    <text evidence="2">Belongs to the complex I subunit 4 family.</text>
</comment>
<evidence type="ECO:0000256" key="7">
    <source>
        <dbReference type="SAM" id="Phobius"/>
    </source>
</evidence>
<feature type="transmembrane region" description="Helical" evidence="7">
    <location>
        <begin position="454"/>
        <end position="478"/>
    </location>
</feature>
<protein>
    <submittedName>
        <fullName evidence="9">Proton-translocating NADH-ubiquinone oxidoreductase, chain m</fullName>
    </submittedName>
</protein>
<keyword evidence="3 6" id="KW-0812">Transmembrane</keyword>
<feature type="transmembrane region" description="Helical" evidence="7">
    <location>
        <begin position="167"/>
        <end position="190"/>
    </location>
</feature>
<dbReference type="GO" id="GO:0012505">
    <property type="term" value="C:endomembrane system"/>
    <property type="evidence" value="ECO:0007669"/>
    <property type="project" value="UniProtKB-SubCell"/>
</dbReference>
<accession>F7NDE8</accession>
<dbReference type="GO" id="GO:0008137">
    <property type="term" value="F:NADH dehydrogenase (ubiquinone) activity"/>
    <property type="evidence" value="ECO:0007669"/>
    <property type="project" value="InterPro"/>
</dbReference>
<comment type="subcellular location">
    <subcellularLocation>
        <location evidence="1">Endomembrane system</location>
        <topology evidence="1">Multi-pass membrane protein</topology>
    </subcellularLocation>
    <subcellularLocation>
        <location evidence="6">Membrane</location>
        <topology evidence="6">Multi-pass membrane protein</topology>
    </subcellularLocation>
</comment>
<dbReference type="GO" id="GO:0042773">
    <property type="term" value="P:ATP synthesis coupled electron transport"/>
    <property type="evidence" value="ECO:0007669"/>
    <property type="project" value="InterPro"/>
</dbReference>
<dbReference type="PRINTS" id="PR01437">
    <property type="entry name" value="NUOXDRDTASE4"/>
</dbReference>
<reference evidence="9 10" key="1">
    <citation type="journal article" date="2011" name="EMBO J.">
        <title>Structural diversity of bacterial flagellar motors.</title>
        <authorList>
            <person name="Chen S."/>
            <person name="Beeby M."/>
            <person name="Murphy G.E."/>
            <person name="Leadbetter J.R."/>
            <person name="Hendrixson D.R."/>
            <person name="Briegel A."/>
            <person name="Li Z."/>
            <person name="Shi J."/>
            <person name="Tocheva E.I."/>
            <person name="Muller A."/>
            <person name="Dobro M.J."/>
            <person name="Jensen G.J."/>
        </authorList>
    </citation>
    <scope>NUCLEOTIDE SEQUENCE [LARGE SCALE GENOMIC DNA]</scope>
    <source>
        <strain evidence="9 10">DSM 6540</strain>
    </source>
</reference>
<dbReference type="OrthoDB" id="9807568at2"/>
<dbReference type="PANTHER" id="PTHR43507:SF4">
    <property type="entry name" value="PROTON-TRANSLOCATING NADH-QUINONE OXIDOREDUCTASE, CHAIN M"/>
    <property type="match status" value="1"/>
</dbReference>
<proteinExistence type="inferred from homology"/>
<dbReference type="STRING" id="1009370.ALO_00275"/>
<evidence type="ECO:0000259" key="8">
    <source>
        <dbReference type="Pfam" id="PF00361"/>
    </source>
</evidence>